<organism evidence="1 2">
    <name type="scientific">Lentzea albidocapillata</name>
    <dbReference type="NCBI Taxonomy" id="40571"/>
    <lineage>
        <taxon>Bacteria</taxon>
        <taxon>Bacillati</taxon>
        <taxon>Actinomycetota</taxon>
        <taxon>Actinomycetes</taxon>
        <taxon>Pseudonocardiales</taxon>
        <taxon>Pseudonocardiaceae</taxon>
        <taxon>Lentzea</taxon>
    </lineage>
</organism>
<dbReference type="EMBL" id="FWYC01000022">
    <property type="protein sequence ID" value="SMD24475.1"/>
    <property type="molecule type" value="Genomic_DNA"/>
</dbReference>
<evidence type="ECO:0000313" key="1">
    <source>
        <dbReference type="EMBL" id="SMD24475.1"/>
    </source>
</evidence>
<dbReference type="InterPro" id="IPR016032">
    <property type="entry name" value="Sig_transdc_resp-reg_C-effctor"/>
</dbReference>
<keyword evidence="2" id="KW-1185">Reference proteome</keyword>
<name>A0A1W2FRB1_9PSEU</name>
<dbReference type="Proteomes" id="UP000192840">
    <property type="component" value="Unassembled WGS sequence"/>
</dbReference>
<evidence type="ECO:0000313" key="2">
    <source>
        <dbReference type="Proteomes" id="UP000192840"/>
    </source>
</evidence>
<sequence>MTDVTEILVHWYAGRSQSEVATSLGVDRKTIKKYVTPAIEAGIT</sequence>
<feature type="non-terminal residue" evidence="1">
    <location>
        <position position="44"/>
    </location>
</feature>
<proteinExistence type="predicted"/>
<dbReference type="GO" id="GO:0003677">
    <property type="term" value="F:DNA binding"/>
    <property type="evidence" value="ECO:0007669"/>
    <property type="project" value="InterPro"/>
</dbReference>
<evidence type="ECO:0008006" key="3">
    <source>
        <dbReference type="Google" id="ProtNLM"/>
    </source>
</evidence>
<dbReference type="GO" id="GO:0006355">
    <property type="term" value="P:regulation of DNA-templated transcription"/>
    <property type="evidence" value="ECO:0007669"/>
    <property type="project" value="InterPro"/>
</dbReference>
<gene>
    <name evidence="1" type="ORF">SAMN05660733_07728</name>
</gene>
<protein>
    <recommendedName>
        <fullName evidence="3">Homeodomain-like domain-containing protein</fullName>
    </recommendedName>
</protein>
<reference evidence="2" key="1">
    <citation type="submission" date="2017-04" db="EMBL/GenBank/DDBJ databases">
        <authorList>
            <person name="Varghese N."/>
            <person name="Submissions S."/>
        </authorList>
    </citation>
    <scope>NUCLEOTIDE SEQUENCE [LARGE SCALE GENOMIC DNA]</scope>
    <source>
        <strain evidence="2">DSM 44073</strain>
    </source>
</reference>
<accession>A0A1W2FRB1</accession>
<dbReference type="SUPFAM" id="SSF46894">
    <property type="entry name" value="C-terminal effector domain of the bipartite response regulators"/>
    <property type="match status" value="1"/>
</dbReference>
<dbReference type="AlphaFoldDB" id="A0A1W2FRB1"/>